<dbReference type="InterPro" id="IPR036724">
    <property type="entry name" value="Cobalamin-bd_sf"/>
</dbReference>
<dbReference type="NCBIfam" id="NF006763">
    <property type="entry name" value="PRK09284.1"/>
    <property type="match status" value="1"/>
</dbReference>
<dbReference type="PROSITE" id="PS51332">
    <property type="entry name" value="B12_BINDING"/>
    <property type="match status" value="1"/>
</dbReference>
<dbReference type="FunFam" id="3.20.20.20:FF:000002">
    <property type="entry name" value="Methionine synthase"/>
    <property type="match status" value="1"/>
</dbReference>
<keyword evidence="25" id="KW-0170">Cobalt</keyword>
<dbReference type="PROSITE" id="PS51007">
    <property type="entry name" value="CYTC"/>
    <property type="match status" value="2"/>
</dbReference>
<feature type="transmembrane region" description="Helical" evidence="32">
    <location>
        <begin position="2183"/>
        <end position="2204"/>
    </location>
</feature>
<evidence type="ECO:0000313" key="42">
    <source>
        <dbReference type="Proteomes" id="UP001152797"/>
    </source>
</evidence>
<feature type="binding site" evidence="28">
    <location>
        <position position="316"/>
    </location>
    <ligand>
        <name>Zn(2+)</name>
        <dbReference type="ChEBI" id="CHEBI:29105"/>
    </ligand>
</feature>
<feature type="transmembrane region" description="Helical" evidence="32">
    <location>
        <begin position="2216"/>
        <end position="2234"/>
    </location>
</feature>
<dbReference type="NCBIfam" id="NF009895">
    <property type="entry name" value="PRK13352.1"/>
    <property type="match status" value="1"/>
</dbReference>
<keyword evidence="18" id="KW-0677">Repeat</keyword>
<dbReference type="Gene3D" id="3.10.196.10">
    <property type="entry name" value="Vitamin B12-dependent methionine synthase, activation domain"/>
    <property type="match status" value="1"/>
</dbReference>
<dbReference type="Gene3D" id="3.20.20.540">
    <property type="entry name" value="Radical SAM ThiC family, central domain"/>
    <property type="match status" value="1"/>
</dbReference>
<dbReference type="InterPro" id="IPR006158">
    <property type="entry name" value="Cobalamin-bd"/>
</dbReference>
<evidence type="ECO:0000256" key="3">
    <source>
        <dbReference type="ARBA" id="ARBA00001966"/>
    </source>
</evidence>
<evidence type="ECO:0000259" key="38">
    <source>
        <dbReference type="PROSITE" id="PS51332"/>
    </source>
</evidence>
<dbReference type="GO" id="GO:0046653">
    <property type="term" value="P:tetrahydrofolate metabolic process"/>
    <property type="evidence" value="ECO:0007669"/>
    <property type="project" value="TreeGrafter"/>
</dbReference>
<dbReference type="InterPro" id="IPR020846">
    <property type="entry name" value="MFS_dom"/>
</dbReference>
<keyword evidence="14" id="KW-0846">Cobalamin</keyword>
<feature type="region of interest" description="Disordered" evidence="31">
    <location>
        <begin position="2116"/>
        <end position="2140"/>
    </location>
</feature>
<feature type="domain" description="Cytochrome c" evidence="37">
    <location>
        <begin position="1493"/>
        <end position="1572"/>
    </location>
</feature>
<keyword evidence="32" id="KW-1133">Transmembrane helix</keyword>
<dbReference type="InterPro" id="IPR036594">
    <property type="entry name" value="Meth_synthase_dom"/>
</dbReference>
<feature type="transmembrane region" description="Helical" evidence="32">
    <location>
        <begin position="2487"/>
        <end position="2509"/>
    </location>
</feature>
<evidence type="ECO:0000259" key="39">
    <source>
        <dbReference type="PROSITE" id="PS51337"/>
    </source>
</evidence>
<feature type="domain" description="Major facilitator superfamily (MFS) profile" evidence="33">
    <location>
        <begin position="2555"/>
        <end position="2745"/>
    </location>
</feature>
<evidence type="ECO:0000256" key="22">
    <source>
        <dbReference type="ARBA" id="ARBA00023014"/>
    </source>
</evidence>
<proteinExistence type="inferred from homology"/>
<dbReference type="InterPro" id="IPR036259">
    <property type="entry name" value="MFS_trans_sf"/>
</dbReference>
<sequence>MSLAERVDVASLIDSILKQRIMVLDGGMGTMIQACKFTEDDFRGERFASHPKPLMGCNDLLAITQAEEIQRIHREYLEAGADIVETNTFNSTNISMADYDMQPYVRDINIAAAQCARRAADEVTAREPERPRFVAGSIGPTNRTASLSPDVNDPGKRLVTYDELVDSYYEQIAALVEGGVDLIFPETSFDTLNMKACLFAIEKFFEDEQIRLPVMVSATITDRSGRTLSGQTLEAFWNSISHANLLSVGLNCALGPELMRPYVEELSHIAPVYVSCHPNAGLPNEFGGYDETPEQMAKTLGEFAENGWLNIVGGCCGTTPAHIGAIAKAVQGKKPRAIPKLESYSRYSGLEPLTVRPETNFVMIGERTNVAGSKRFARLIRDEQYDDALAVAKEQVEGGANIIDVNMDEGMLDSEQAMTRFLNLIASEPEICRVPIMIDSSKWTVLEAGLKCVQGKAIVNSISLKEGEADFLEKAKLVHRYGAAVVVMAFDETGQAVTTEHKVSICQRAYKLLTEQVGMDPTDIIFDPNILTVATGIEEHNDYAVSFIEATQQIKGTCPGAKVSGGVSNVSFSFRGNEVLREAIHAAFLYHAIKAGLDMGIVNAGQLAIYEDIPAEMLERIEDVLFNRREDATERLVEFAETVKGEGRRKEVDLSWREAPVEKRLSHALVHGIVDFIEADTEEARQKFPTSLEVIEGPLMDGMSIVGDLFGAGKMFLPQVVKSARVMKKSVAYLLPFMEAEKEASGEAAAARGKILLATVKGDVHDIGKNIVGVVLGCNNYEIIDLGVMVPCEKILEEAVKHGVDMIGLSGLITPSLDEMVHVAAEMKRSGMNIPLLIGGATTSAKHTAVKIAPVYDHPTVHVLDASRSVGVVDQLIQPKTRDSFVENYRAEQAKLVEAFNRRHQVKLVSYKEAQEKRFPTDWSTVRIDTPSFLGVRTVQLDPLNELLDYIDWSPFFMAWELKGKYPAIFENETFGKEARKLYDDAVKLLDRIVSEKLLQAKGVYGFWPATSTGDDIILYTDDDRTTELTRLHTLRQQWERKGTTHYNALADYIAPVDSGRKDYIGAFAVTTGIGCNELVQKYDADHDDYNSIMVKALADRLAEAFAERIHKTARDEWGYGAEESLTNDELIAEKYRGIRPAPGYPACPDHTEKRLVFDLLNAEQETGINLTESFAMDPAASVSGLYFAHPEARYFAVHHVSRDQVENYAKRKGMPLAEVERWLSPVLRMVGTLRAAEKIEPATPWEEQRGYQLLITRQFTQPDMDPELFENLWQSWEEPLRTEAEKATPEERRKMTLTRYGLTEAPGREGGAPLQYATDGTNGWSTNCFSCHGGKVGGEVIPGLPNTHIALETLAYDTLKTKKIIGREVSAFESAGLSFIPLGKSNGTTNAIIFGVVLAAYRDKDLNVDVNKPLPKLVHNDHDAPPWWNVSLKNFLYSDGFAGKGHRAFMQFMMTPSNGPEAFHEAEADFKEIYEWVLNLEVPKYPHEIDEALAKKGEIAFNNNCADCHGTYGENQEWPEVIVPLEDVATDRARLDSLTPEMRASYEMGWFSNYGEKKSIIDPGGYVAQPLNGIWATAPYLHNGSVPTLWHMLHPEERPVVWKRTEDGYDSDRVGLEVTEYEKMPESVNSGVERRQYYNTRVFAKSPEGHLYPNQLTEDEKAQAFRSVALRILVISMQTMTQLEAARAGQITPQMEYVAARENLAVETIRDEVAAGRMVIPANVHHLEKRLEPMCIGVASLTKINANIGNSAVTSNLEEELEKLHAAVHFGADTVMDLSTGKNINAIRQAIIDNSPVPIGTVPIYQMVQEIDDIVDMKPQQFLDMVEHQAKQGVDYMTIHCGVLREHLGLTTKRVTGIVSRGGSLMAKWMMAHNEQNPLYTHFDDLCDIMRPHDVTWSLGDGLRPGCLADASDAAQFAELETLGELTQKAWDRGCQVMVEGPGHVPMDQIDMNVKKQIEVCKGAPFYVLGPLVTDIAPGYDHITSAIGAALAGWSGAAMLCYVTPKEHLGLPDRDDVRQGVIAYKIAAHAADVARHRVGARDRDDALSKARFEFDWNEQFRLSLDPETAQRMHDETLPQDTFKSAHFCSMCGPKFCSMKITEDIRRMEQENQVVQLGGEQNESSSQPTGPESAPNDQGGGTRREIFAWAMYDWANSAYSTILITIIVGYFKYVVLPGKAGTIAYGYGIGISMLFAALLSPIVGAIADARATKHRWLTVLALGGSAFAVLMGLLPPSQPVAIVAAFFIMSLFFELSLGIYNGFLPEISTEETVNRISSWGFALGYIGGAIPLILALLIVMKGGMFGLPDADSRHGDYNDTADGTFAVELPDGNYEVEVTLGDAAEMRGPVAVSLQGRQVDTVETVAHEFKTHTYPVDVSNGKLTLGLKALGDERGRAAINSLSILPTGSKKPVAAFDFGTAGSSGTEGYAWVTADDKFGPHDYAKRVSSTAVDARKEPPPSDLPVSLTYGWASGKIISYDSIVPIRLQISIIMMGLWWGIFSLPTVLILRDHGHAAQVLDEKTPGSVRSMTWAETAKLGVSKVASTLSKVRHFRTLSIFLVAFLVYNDGIQTVISQASQFAIDMLNMSTQELTGVVLMIQFLAIPGALLIGLLSDRWGQHLTLKMCLAIWVVLLCCAYFINAKWQFWAMGVVLAMVMGGTQSVSRAVMASMTPKAHTAEFFGFYNFSGKATSFLGPIVYSSIQAQTGSPRLAIISLLAFVLVGGALVYKLDFKQGQREAQAAVEK</sequence>
<dbReference type="Gene3D" id="1.20.1250.20">
    <property type="entry name" value="MFS general substrate transporter like domains"/>
    <property type="match status" value="2"/>
</dbReference>
<evidence type="ECO:0000256" key="11">
    <source>
        <dbReference type="ARBA" id="ARBA00022603"/>
    </source>
</evidence>
<keyword evidence="42" id="KW-1185">Reference proteome</keyword>
<dbReference type="SUPFAM" id="SSF49785">
    <property type="entry name" value="Galactose-binding domain-like"/>
    <property type="match status" value="1"/>
</dbReference>
<evidence type="ECO:0000256" key="10">
    <source>
        <dbReference type="ARBA" id="ARBA00022485"/>
    </source>
</evidence>
<feature type="transmembrane region" description="Helical" evidence="32">
    <location>
        <begin position="2680"/>
        <end position="2699"/>
    </location>
</feature>
<evidence type="ECO:0000256" key="19">
    <source>
        <dbReference type="ARBA" id="ARBA00022833"/>
    </source>
</evidence>
<dbReference type="InterPro" id="IPR033706">
    <property type="entry name" value="Met_synthase_B12-bd"/>
</dbReference>
<evidence type="ECO:0000256" key="20">
    <source>
        <dbReference type="ARBA" id="ARBA00022977"/>
    </source>
</evidence>
<feature type="transmembrane region" description="Helical" evidence="32">
    <location>
        <begin position="2240"/>
        <end position="2264"/>
    </location>
</feature>
<evidence type="ECO:0000256" key="6">
    <source>
        <dbReference type="ARBA" id="ARBA00005178"/>
    </source>
</evidence>
<dbReference type="SUPFAM" id="SSF103473">
    <property type="entry name" value="MFS general substrate transporter"/>
    <property type="match status" value="2"/>
</dbReference>
<dbReference type="OrthoDB" id="446484at2759"/>
<dbReference type="Gene3D" id="6.10.250.620">
    <property type="match status" value="1"/>
</dbReference>
<dbReference type="InterPro" id="IPR004223">
    <property type="entry name" value="VitB12-dep_Met_synth_activ_dom"/>
</dbReference>
<dbReference type="GO" id="GO:0009055">
    <property type="term" value="F:electron transfer activity"/>
    <property type="evidence" value="ECO:0007669"/>
    <property type="project" value="InterPro"/>
</dbReference>
<dbReference type="GO" id="GO:0051539">
    <property type="term" value="F:4 iron, 4 sulfur cluster binding"/>
    <property type="evidence" value="ECO:0007669"/>
    <property type="project" value="UniProtKB-KW"/>
</dbReference>
<feature type="domain" description="Pterin-binding" evidence="35">
    <location>
        <begin position="361"/>
        <end position="622"/>
    </location>
</feature>
<evidence type="ECO:0000259" key="34">
    <source>
        <dbReference type="PROSITE" id="PS50970"/>
    </source>
</evidence>
<dbReference type="GO" id="GO:0020037">
    <property type="term" value="F:heme binding"/>
    <property type="evidence" value="ECO:0007669"/>
    <property type="project" value="InterPro"/>
</dbReference>
<evidence type="ECO:0000256" key="1">
    <source>
        <dbReference type="ARBA" id="ARBA00001947"/>
    </source>
</evidence>
<keyword evidence="16" id="KW-0949">S-adenosyl-L-methionine</keyword>
<feature type="transmembrane region" description="Helical" evidence="32">
    <location>
        <begin position="2621"/>
        <end position="2640"/>
    </location>
</feature>
<dbReference type="NCBIfam" id="TIGR00190">
    <property type="entry name" value="thiC"/>
    <property type="match status" value="1"/>
</dbReference>
<comment type="pathway">
    <text evidence="6">Amino-acid biosynthesis; L-methionine biosynthesis via de novo pathway; L-methionine from L-homocysteine (MetH route): step 1/1.</text>
</comment>
<protein>
    <recommendedName>
        <fullName evidence="9">methionine synthase</fullName>
        <ecNumber evidence="9">2.1.1.13</ecNumber>
    </recommendedName>
    <alternativeName>
        <fullName evidence="27">5-methyltetrahydrofolate--homocysteine methyltransferase</fullName>
    </alternativeName>
    <alternativeName>
        <fullName evidence="26">Vitamin-B12 dependent methionine synthase</fullName>
    </alternativeName>
</protein>
<dbReference type="Gene3D" id="1.10.288.10">
    <property type="entry name" value="Cobalamin-dependent Methionine Synthase, domain 2"/>
    <property type="match status" value="1"/>
</dbReference>
<dbReference type="Pfam" id="PF21419">
    <property type="entry name" value="RoxA-like_Cyt-c"/>
    <property type="match status" value="1"/>
</dbReference>
<dbReference type="Pfam" id="PF11700">
    <property type="entry name" value="ATG22"/>
    <property type="match status" value="2"/>
</dbReference>
<dbReference type="Pfam" id="PF02607">
    <property type="entry name" value="B12-binding_2"/>
    <property type="match status" value="1"/>
</dbReference>
<feature type="binding site" evidence="28">
    <location>
        <position position="315"/>
    </location>
    <ligand>
        <name>Zn(2+)</name>
        <dbReference type="ChEBI" id="CHEBI:29105"/>
    </ligand>
</feature>
<dbReference type="Pfam" id="PF01964">
    <property type="entry name" value="ThiC_Rad_SAM"/>
    <property type="match status" value="1"/>
</dbReference>
<keyword evidence="17 30" id="KW-0479">Metal-binding</keyword>
<dbReference type="GO" id="GO:0005829">
    <property type="term" value="C:cytosol"/>
    <property type="evidence" value="ECO:0007669"/>
    <property type="project" value="TreeGrafter"/>
</dbReference>
<comment type="cofactor">
    <cofactor evidence="3">
        <name>[4Fe-4S] cluster</name>
        <dbReference type="ChEBI" id="CHEBI:49883"/>
    </cofactor>
</comment>
<dbReference type="GO" id="GO:0050667">
    <property type="term" value="P:homocysteine metabolic process"/>
    <property type="evidence" value="ECO:0007669"/>
    <property type="project" value="TreeGrafter"/>
</dbReference>
<evidence type="ECO:0000256" key="18">
    <source>
        <dbReference type="ARBA" id="ARBA00022737"/>
    </source>
</evidence>
<dbReference type="InterPro" id="IPR011822">
    <property type="entry name" value="MetH"/>
</dbReference>
<dbReference type="SUPFAM" id="SSF47644">
    <property type="entry name" value="Methionine synthase domain"/>
    <property type="match status" value="1"/>
</dbReference>
<feature type="transmembrane region" description="Helical" evidence="32">
    <location>
        <begin position="2151"/>
        <end position="2171"/>
    </location>
</feature>
<dbReference type="EC" id="2.1.1.13" evidence="9"/>
<dbReference type="Gene3D" id="3.20.20.330">
    <property type="entry name" value="Homocysteine-binding-like domain"/>
    <property type="match status" value="1"/>
</dbReference>
<dbReference type="FunFam" id="3.20.20.540:FF:000001">
    <property type="entry name" value="Phosphomethylpyrimidine synthase"/>
    <property type="match status" value="1"/>
</dbReference>
<evidence type="ECO:0000256" key="9">
    <source>
        <dbReference type="ARBA" id="ARBA00012032"/>
    </source>
</evidence>
<dbReference type="InterPro" id="IPR002817">
    <property type="entry name" value="ThiC/BzaA/B"/>
</dbReference>
<comment type="cofactor">
    <cofactor evidence="2">
        <name>methylcob(III)alamin</name>
        <dbReference type="ChEBI" id="CHEBI:28115"/>
    </cofactor>
</comment>
<organism evidence="40">
    <name type="scientific">Cladocopium goreaui</name>
    <dbReference type="NCBI Taxonomy" id="2562237"/>
    <lineage>
        <taxon>Eukaryota</taxon>
        <taxon>Sar</taxon>
        <taxon>Alveolata</taxon>
        <taxon>Dinophyceae</taxon>
        <taxon>Suessiales</taxon>
        <taxon>Symbiodiniaceae</taxon>
        <taxon>Cladocopium</taxon>
    </lineage>
</organism>
<feature type="domain" description="AdoMet activation" evidence="36">
    <location>
        <begin position="902"/>
        <end position="1233"/>
    </location>
</feature>
<dbReference type="SUPFAM" id="SSF56507">
    <property type="entry name" value="Methionine synthase activation domain-like"/>
    <property type="match status" value="1"/>
</dbReference>
<evidence type="ECO:0000259" key="37">
    <source>
        <dbReference type="PROSITE" id="PS51007"/>
    </source>
</evidence>
<dbReference type="CDD" id="cd00740">
    <property type="entry name" value="MeTr"/>
    <property type="match status" value="1"/>
</dbReference>
<dbReference type="SFLD" id="SFLDG01114">
    <property type="entry name" value="phosphomethylpyrimidine_syntha"/>
    <property type="match status" value="1"/>
</dbReference>
<dbReference type="Pfam" id="PF02965">
    <property type="entry name" value="Met_synt_B12"/>
    <property type="match status" value="1"/>
</dbReference>
<dbReference type="InterPro" id="IPR024671">
    <property type="entry name" value="Atg22-like"/>
</dbReference>
<dbReference type="InterPro" id="IPR000489">
    <property type="entry name" value="Pterin-binding_dom"/>
</dbReference>
<evidence type="ECO:0000256" key="31">
    <source>
        <dbReference type="SAM" id="MobiDB-lite"/>
    </source>
</evidence>
<evidence type="ECO:0000259" key="35">
    <source>
        <dbReference type="PROSITE" id="PS50972"/>
    </source>
</evidence>
<dbReference type="PROSITE" id="PS51337">
    <property type="entry name" value="B12_BINDING_NTER"/>
    <property type="match status" value="1"/>
</dbReference>
<dbReference type="FunFam" id="3.40.50.280:FF:000001">
    <property type="entry name" value="Methionine synthase"/>
    <property type="match status" value="1"/>
</dbReference>
<dbReference type="InterPro" id="IPR009056">
    <property type="entry name" value="Cyt_c-like_dom"/>
</dbReference>
<feature type="binding site" evidence="28">
    <location>
        <position position="252"/>
    </location>
    <ligand>
        <name>Zn(2+)</name>
        <dbReference type="ChEBI" id="CHEBI:29105"/>
    </ligand>
</feature>
<dbReference type="InterPro" id="IPR003759">
    <property type="entry name" value="Cbl-bd_cap"/>
</dbReference>
<evidence type="ECO:0000256" key="21">
    <source>
        <dbReference type="ARBA" id="ARBA00023004"/>
    </source>
</evidence>
<dbReference type="GO" id="GO:0032259">
    <property type="term" value="P:methylation"/>
    <property type="evidence" value="ECO:0007669"/>
    <property type="project" value="UniProtKB-KW"/>
</dbReference>
<feature type="compositionally biased region" description="Polar residues" evidence="31">
    <location>
        <begin position="2116"/>
        <end position="2130"/>
    </location>
</feature>
<evidence type="ECO:0000256" key="8">
    <source>
        <dbReference type="ARBA" id="ARBA00010398"/>
    </source>
</evidence>
<dbReference type="Gene3D" id="1.10.1240.10">
    <property type="entry name" value="Methionine synthase domain"/>
    <property type="match status" value="1"/>
</dbReference>
<dbReference type="EMBL" id="CAMXCT010000001">
    <property type="protein sequence ID" value="CAI3972225.1"/>
    <property type="molecule type" value="Genomic_DNA"/>
</dbReference>
<dbReference type="PANTHER" id="PTHR45833">
    <property type="entry name" value="METHIONINE SYNTHASE"/>
    <property type="match status" value="1"/>
</dbReference>
<feature type="region of interest" description="Disordered" evidence="31">
    <location>
        <begin position="132"/>
        <end position="152"/>
    </location>
</feature>
<evidence type="ECO:0000256" key="7">
    <source>
        <dbReference type="ARBA" id="ARBA00006978"/>
    </source>
</evidence>
<dbReference type="GO" id="GO:0022857">
    <property type="term" value="F:transmembrane transporter activity"/>
    <property type="evidence" value="ECO:0007669"/>
    <property type="project" value="InterPro"/>
</dbReference>
<dbReference type="Gene3D" id="1.10.760.10">
    <property type="entry name" value="Cytochrome c-like domain"/>
    <property type="match status" value="1"/>
</dbReference>
<dbReference type="GO" id="GO:0009228">
    <property type="term" value="P:thiamine biosynthetic process"/>
    <property type="evidence" value="ECO:0007669"/>
    <property type="project" value="UniProtKB-KW"/>
</dbReference>
<dbReference type="InterPro" id="IPR003726">
    <property type="entry name" value="HCY_dom"/>
</dbReference>
<dbReference type="PANTHER" id="PTHR45833:SF1">
    <property type="entry name" value="METHIONINE SYNTHASE"/>
    <property type="match status" value="1"/>
</dbReference>
<reference evidence="40" key="1">
    <citation type="submission" date="2022-10" db="EMBL/GenBank/DDBJ databases">
        <authorList>
            <person name="Chen Y."/>
            <person name="Dougan E. K."/>
            <person name="Chan C."/>
            <person name="Rhodes N."/>
            <person name="Thang M."/>
        </authorList>
    </citation>
    <scope>NUCLEOTIDE SEQUENCE</scope>
</reference>
<keyword evidence="13 30" id="KW-0349">Heme</keyword>
<feature type="transmembrane region" description="Helical" evidence="32">
    <location>
        <begin position="1984"/>
        <end position="2005"/>
    </location>
</feature>
<feature type="transmembrane region" description="Helical" evidence="32">
    <location>
        <begin position="2711"/>
        <end position="2728"/>
    </location>
</feature>
<dbReference type="Pfam" id="PF02310">
    <property type="entry name" value="B12-binding"/>
    <property type="match status" value="1"/>
</dbReference>
<evidence type="ECO:0000256" key="24">
    <source>
        <dbReference type="ARBA" id="ARBA00023239"/>
    </source>
</evidence>
<evidence type="ECO:0000256" key="28">
    <source>
        <dbReference type="PROSITE-ProRule" id="PRU00333"/>
    </source>
</evidence>
<dbReference type="NCBIfam" id="NF007024">
    <property type="entry name" value="PRK09490.1"/>
    <property type="match status" value="1"/>
</dbReference>
<evidence type="ECO:0000259" key="36">
    <source>
        <dbReference type="PROSITE" id="PS50974"/>
    </source>
</evidence>
<dbReference type="CDD" id="cd02069">
    <property type="entry name" value="methionine_synthase_B12_BD"/>
    <property type="match status" value="1"/>
</dbReference>
<dbReference type="PROSITE" id="PS50850">
    <property type="entry name" value="MFS"/>
    <property type="match status" value="1"/>
</dbReference>
<reference evidence="41" key="2">
    <citation type="submission" date="2024-04" db="EMBL/GenBank/DDBJ databases">
        <authorList>
            <person name="Chen Y."/>
            <person name="Shah S."/>
            <person name="Dougan E. K."/>
            <person name="Thang M."/>
            <person name="Chan C."/>
        </authorList>
    </citation>
    <scope>NUCLEOTIDE SEQUENCE [LARGE SCALE GENOMIC DNA]</scope>
</reference>
<comment type="caution">
    <text evidence="40">The sequence shown here is derived from an EMBL/GenBank/DDBJ whole genome shotgun (WGS) entry which is preliminary data.</text>
</comment>
<dbReference type="GO" id="GO:0008270">
    <property type="term" value="F:zinc ion binding"/>
    <property type="evidence" value="ECO:0007669"/>
    <property type="project" value="InterPro"/>
</dbReference>
<keyword evidence="19 28" id="KW-0862">Zinc</keyword>
<dbReference type="Gene3D" id="2.60.120.430">
    <property type="entry name" value="Galactose-binding lectin"/>
    <property type="match status" value="1"/>
</dbReference>
<dbReference type="SFLD" id="SFLDS00113">
    <property type="entry name" value="Radical_SAM_Phosphomethylpyrim"/>
    <property type="match status" value="1"/>
</dbReference>
<dbReference type="InterPro" id="IPR037010">
    <property type="entry name" value="VitB12-dep_Met_synth_activ_sf"/>
</dbReference>
<feature type="domain" description="Cytochrome c" evidence="37">
    <location>
        <begin position="1316"/>
        <end position="1482"/>
    </location>
</feature>
<keyword evidence="32" id="KW-0472">Membrane</keyword>
<feature type="transmembrane region" description="Helical" evidence="32">
    <location>
        <begin position="2276"/>
        <end position="2300"/>
    </location>
</feature>
<evidence type="ECO:0000256" key="4">
    <source>
        <dbReference type="ARBA" id="ARBA00003175"/>
    </source>
</evidence>
<gene>
    <name evidence="40" type="ORF">C1SCF055_LOCUS815</name>
</gene>
<dbReference type="Pfam" id="PF00809">
    <property type="entry name" value="Pterin_bind"/>
    <property type="match status" value="1"/>
</dbReference>
<evidence type="ECO:0000256" key="27">
    <source>
        <dbReference type="ARBA" id="ARBA00031040"/>
    </source>
</evidence>
<dbReference type="FunFam" id="3.20.20.330:FF:000001">
    <property type="entry name" value="Methionine synthase"/>
    <property type="match status" value="1"/>
</dbReference>
<dbReference type="SUPFAM" id="SSF51717">
    <property type="entry name" value="Dihydropteroate synthetase-like"/>
    <property type="match status" value="1"/>
</dbReference>
<keyword evidence="21 30" id="KW-0408">Iron</keyword>
<dbReference type="EMBL" id="CAMXCT030000001">
    <property type="protein sequence ID" value="CAL4759537.1"/>
    <property type="molecule type" value="Genomic_DNA"/>
</dbReference>
<evidence type="ECO:0000256" key="13">
    <source>
        <dbReference type="ARBA" id="ARBA00022617"/>
    </source>
</evidence>
<dbReference type="SUPFAM" id="SSF52242">
    <property type="entry name" value="Cobalamin (vitamin B12)-binding domain"/>
    <property type="match status" value="1"/>
</dbReference>
<comment type="cofactor">
    <cofactor evidence="1 28">
        <name>Zn(2+)</name>
        <dbReference type="ChEBI" id="CHEBI:29105"/>
    </cofactor>
</comment>
<evidence type="ECO:0000256" key="16">
    <source>
        <dbReference type="ARBA" id="ARBA00022691"/>
    </source>
</evidence>
<keyword evidence="32" id="KW-0812">Transmembrane</keyword>
<dbReference type="InterPro" id="IPR036909">
    <property type="entry name" value="Cyt_c-like_dom_sf"/>
</dbReference>
<dbReference type="NCBIfam" id="TIGR02082">
    <property type="entry name" value="metH"/>
    <property type="match status" value="1"/>
</dbReference>
<evidence type="ECO:0000313" key="40">
    <source>
        <dbReference type="EMBL" id="CAI3972225.1"/>
    </source>
</evidence>
<evidence type="ECO:0000256" key="2">
    <source>
        <dbReference type="ARBA" id="ARBA00001956"/>
    </source>
</evidence>
<dbReference type="GO" id="GO:0008705">
    <property type="term" value="F:methionine synthase activity"/>
    <property type="evidence" value="ECO:0007669"/>
    <property type="project" value="UniProtKB-EC"/>
</dbReference>
<dbReference type="InterPro" id="IPR036589">
    <property type="entry name" value="HCY_dom_sf"/>
</dbReference>
<dbReference type="InterPro" id="IPR050554">
    <property type="entry name" value="Met_Synthase/Corrinoid"/>
</dbReference>
<dbReference type="HAMAP" id="MF_00089">
    <property type="entry name" value="ThiC"/>
    <property type="match status" value="1"/>
</dbReference>
<feature type="domain" description="B12-binding" evidence="38">
    <location>
        <begin position="752"/>
        <end position="887"/>
    </location>
</feature>
<evidence type="ECO:0000256" key="5">
    <source>
        <dbReference type="ARBA" id="ARBA00004141"/>
    </source>
</evidence>
<keyword evidence="24" id="KW-0456">Lyase</keyword>
<name>A0A9P1BGB7_9DINO</name>
<dbReference type="SUPFAM" id="SSF46626">
    <property type="entry name" value="Cytochrome c"/>
    <property type="match status" value="1"/>
</dbReference>
<feature type="transmembrane region" description="Helical" evidence="32">
    <location>
        <begin position="2646"/>
        <end position="2668"/>
    </location>
</feature>
<evidence type="ECO:0000256" key="25">
    <source>
        <dbReference type="ARBA" id="ARBA00023285"/>
    </source>
</evidence>
<dbReference type="InterPro" id="IPR037509">
    <property type="entry name" value="ThiC"/>
</dbReference>
<dbReference type="FunFam" id="1.10.1240.10:FF:000001">
    <property type="entry name" value="Methionine synthase"/>
    <property type="match status" value="1"/>
</dbReference>
<evidence type="ECO:0000256" key="30">
    <source>
        <dbReference type="PROSITE-ProRule" id="PRU00433"/>
    </source>
</evidence>
<keyword evidence="15 29" id="KW-0808">Transferase</keyword>
<dbReference type="PROSITE" id="PS50972">
    <property type="entry name" value="PTERIN_BINDING"/>
    <property type="match status" value="1"/>
</dbReference>
<evidence type="ECO:0000256" key="29">
    <source>
        <dbReference type="PROSITE-ProRule" id="PRU00346"/>
    </source>
</evidence>
<evidence type="ECO:0000313" key="41">
    <source>
        <dbReference type="EMBL" id="CAL1125600.1"/>
    </source>
</evidence>
<dbReference type="SMART" id="SM01018">
    <property type="entry name" value="B12-binding_2"/>
    <property type="match status" value="1"/>
</dbReference>
<dbReference type="SUPFAM" id="SSF82282">
    <property type="entry name" value="Homocysteine S-methyltransferase"/>
    <property type="match status" value="1"/>
</dbReference>
<dbReference type="SFLD" id="SFLDF00407">
    <property type="entry name" value="phosphomethylpyrimidine_syntha"/>
    <property type="match status" value="1"/>
</dbReference>
<dbReference type="PROSITE" id="PS50974">
    <property type="entry name" value="ADOMET_ACTIVATION"/>
    <property type="match status" value="1"/>
</dbReference>
<comment type="similarity">
    <text evidence="8">Belongs to the vitamin-B12 dependent methionine synthase family.</text>
</comment>
<dbReference type="Gene3D" id="3.20.20.20">
    <property type="entry name" value="Dihydropteroate synthase-like"/>
    <property type="match status" value="1"/>
</dbReference>
<evidence type="ECO:0000256" key="23">
    <source>
        <dbReference type="ARBA" id="ARBA00023167"/>
    </source>
</evidence>
<evidence type="ECO:0000256" key="12">
    <source>
        <dbReference type="ARBA" id="ARBA00022605"/>
    </source>
</evidence>
<dbReference type="EMBL" id="CAMXCT020000001">
    <property type="protein sequence ID" value="CAL1125600.1"/>
    <property type="molecule type" value="Genomic_DNA"/>
</dbReference>
<keyword evidence="10" id="KW-0004">4Fe-4S</keyword>
<comment type="subcellular location">
    <subcellularLocation>
        <location evidence="5">Membrane</location>
        <topology evidence="5">Multi-pass membrane protein</topology>
    </subcellularLocation>
</comment>
<evidence type="ECO:0000259" key="33">
    <source>
        <dbReference type="PROSITE" id="PS50850"/>
    </source>
</evidence>
<feature type="domain" description="Hcy-binding" evidence="34">
    <location>
        <begin position="10"/>
        <end position="330"/>
    </location>
</feature>
<dbReference type="GO" id="GO:0016830">
    <property type="term" value="F:carbon-carbon lyase activity"/>
    <property type="evidence" value="ECO:0007669"/>
    <property type="project" value="InterPro"/>
</dbReference>
<evidence type="ECO:0000256" key="32">
    <source>
        <dbReference type="SAM" id="Phobius"/>
    </source>
</evidence>
<feature type="transmembrane region" description="Helical" evidence="32">
    <location>
        <begin position="2556"/>
        <end position="2574"/>
    </location>
</feature>
<feature type="compositionally biased region" description="Polar residues" evidence="31">
    <location>
        <begin position="139"/>
        <end position="149"/>
    </location>
</feature>
<keyword evidence="12" id="KW-0028">Amino-acid biosynthesis</keyword>
<keyword evidence="23" id="KW-0486">Methionine biosynthesis</keyword>
<evidence type="ECO:0000256" key="15">
    <source>
        <dbReference type="ARBA" id="ARBA00022679"/>
    </source>
</evidence>
<feature type="transmembrane region" description="Helical" evidence="32">
    <location>
        <begin position="2594"/>
        <end position="2614"/>
    </location>
</feature>
<evidence type="ECO:0000256" key="26">
    <source>
        <dbReference type="ARBA" id="ARBA00030163"/>
    </source>
</evidence>
<dbReference type="InterPro" id="IPR011005">
    <property type="entry name" value="Dihydropteroate_synth-like_sf"/>
</dbReference>
<dbReference type="GO" id="GO:0031419">
    <property type="term" value="F:cobalamin binding"/>
    <property type="evidence" value="ECO:0007669"/>
    <property type="project" value="UniProtKB-KW"/>
</dbReference>
<comment type="function">
    <text evidence="4">Catalyzes the synthesis of the hydroxymethylpyrimidine phosphate (HMP-P) moiety of thiamine from aminoimidazole ribotide (AIR) in a radical S-adenosyl-L-methionine (SAM)-dependent reaction.</text>
</comment>
<comment type="similarity">
    <text evidence="7">Belongs to the ATG22 family.</text>
</comment>
<feature type="domain" description="B12-binding N-terminal" evidence="39">
    <location>
        <begin position="652"/>
        <end position="746"/>
    </location>
</feature>
<dbReference type="InterPro" id="IPR038521">
    <property type="entry name" value="ThiC/Bza_core_dom"/>
</dbReference>
<accession>A0A9P1BGB7</accession>
<keyword evidence="20" id="KW-0784">Thiamine biosynthesis</keyword>
<dbReference type="Gene3D" id="3.40.50.280">
    <property type="entry name" value="Cobalamin-binding domain"/>
    <property type="match status" value="1"/>
</dbReference>
<evidence type="ECO:0000256" key="17">
    <source>
        <dbReference type="ARBA" id="ARBA00022723"/>
    </source>
</evidence>
<evidence type="ECO:0000256" key="14">
    <source>
        <dbReference type="ARBA" id="ARBA00022628"/>
    </source>
</evidence>
<dbReference type="PROSITE" id="PS50970">
    <property type="entry name" value="HCY"/>
    <property type="match status" value="1"/>
</dbReference>
<dbReference type="InterPro" id="IPR008979">
    <property type="entry name" value="Galactose-bd-like_sf"/>
</dbReference>
<dbReference type="Pfam" id="PF02574">
    <property type="entry name" value="S-methyl_trans"/>
    <property type="match status" value="1"/>
</dbReference>
<dbReference type="GO" id="GO:0016020">
    <property type="term" value="C:membrane"/>
    <property type="evidence" value="ECO:0007669"/>
    <property type="project" value="UniProtKB-SubCell"/>
</dbReference>
<dbReference type="Proteomes" id="UP001152797">
    <property type="component" value="Unassembled WGS sequence"/>
</dbReference>
<keyword evidence="11 29" id="KW-0489">Methyltransferase</keyword>
<keyword evidence="22" id="KW-0411">Iron-sulfur</keyword>